<evidence type="ECO:0000256" key="3">
    <source>
        <dbReference type="ARBA" id="ARBA00023043"/>
    </source>
</evidence>
<reference evidence="7 8" key="1">
    <citation type="journal article" date="2014" name="BMC Genomics">
        <title>Oil accumulation mechanisms of the oleaginous microalga Chlorella protothecoides revealed through its genome, transcriptomes, and proteomes.</title>
        <authorList>
            <person name="Gao C."/>
            <person name="Wang Y."/>
            <person name="Shen Y."/>
            <person name="Yan D."/>
            <person name="He X."/>
            <person name="Dai J."/>
            <person name="Wu Q."/>
        </authorList>
    </citation>
    <scope>NUCLEOTIDE SEQUENCE [LARGE SCALE GENOMIC DNA]</scope>
    <source>
        <strain evidence="7 8">0710</strain>
    </source>
</reference>
<protein>
    <submittedName>
        <fullName evidence="7">Ankyrin repeat, PH and SEC7 domain containing protein secG</fullName>
    </submittedName>
</protein>
<feature type="region of interest" description="Disordered" evidence="5">
    <location>
        <begin position="1"/>
        <end position="59"/>
    </location>
</feature>
<dbReference type="GeneID" id="23612666"/>
<dbReference type="eggNOG" id="KOG0504">
    <property type="taxonomic scope" value="Eukaryota"/>
</dbReference>
<dbReference type="GO" id="GO:0016567">
    <property type="term" value="P:protein ubiquitination"/>
    <property type="evidence" value="ECO:0007669"/>
    <property type="project" value="TreeGrafter"/>
</dbReference>
<evidence type="ECO:0000256" key="2">
    <source>
        <dbReference type="ARBA" id="ARBA00022737"/>
    </source>
</evidence>
<evidence type="ECO:0000256" key="5">
    <source>
        <dbReference type="SAM" id="MobiDB-lite"/>
    </source>
</evidence>
<dbReference type="EMBL" id="KL662143">
    <property type="protein sequence ID" value="KFM27102.1"/>
    <property type="molecule type" value="Genomic_DNA"/>
</dbReference>
<dbReference type="STRING" id="3075.A0A087SMZ8"/>
<comment type="similarity">
    <text evidence="1">Belongs to the ankyrin SOCS box (ASB) family.</text>
</comment>
<evidence type="ECO:0000256" key="4">
    <source>
        <dbReference type="PROSITE-ProRule" id="PRU00023"/>
    </source>
</evidence>
<organism evidence="7 8">
    <name type="scientific">Auxenochlorella protothecoides</name>
    <name type="common">Green microalga</name>
    <name type="synonym">Chlorella protothecoides</name>
    <dbReference type="NCBI Taxonomy" id="3075"/>
    <lineage>
        <taxon>Eukaryota</taxon>
        <taxon>Viridiplantae</taxon>
        <taxon>Chlorophyta</taxon>
        <taxon>core chlorophytes</taxon>
        <taxon>Trebouxiophyceae</taxon>
        <taxon>Chlorellales</taxon>
        <taxon>Chlorellaceae</taxon>
        <taxon>Auxenochlorella</taxon>
    </lineage>
</organism>
<feature type="repeat" description="ANK" evidence="4">
    <location>
        <begin position="91"/>
        <end position="123"/>
    </location>
</feature>
<dbReference type="SUPFAM" id="SSF48403">
    <property type="entry name" value="Ankyrin repeat"/>
    <property type="match status" value="1"/>
</dbReference>
<dbReference type="PANTHER" id="PTHR24136:SF15">
    <property type="entry name" value="ANK_REP_REGION DOMAIN-CONTAINING PROTEIN"/>
    <property type="match status" value="1"/>
</dbReference>
<proteinExistence type="inferred from homology"/>
<keyword evidence="8" id="KW-1185">Reference proteome</keyword>
<dbReference type="AlphaFoldDB" id="A0A087SMZ8"/>
<dbReference type="PRINTS" id="PR01415">
    <property type="entry name" value="ANKYRIN"/>
</dbReference>
<evidence type="ECO:0000313" key="7">
    <source>
        <dbReference type="EMBL" id="KFM27102.1"/>
    </source>
</evidence>
<feature type="compositionally biased region" description="Acidic residues" evidence="5">
    <location>
        <begin position="41"/>
        <end position="50"/>
    </location>
</feature>
<dbReference type="Proteomes" id="UP000028924">
    <property type="component" value="Unassembled WGS sequence"/>
</dbReference>
<feature type="repeat" description="ANK" evidence="4">
    <location>
        <begin position="124"/>
        <end position="145"/>
    </location>
</feature>
<evidence type="ECO:0000313" key="6">
    <source>
        <dbReference type="EMBL" id="JAT77208.1"/>
    </source>
</evidence>
<evidence type="ECO:0000313" key="8">
    <source>
        <dbReference type="Proteomes" id="UP000028924"/>
    </source>
</evidence>
<dbReference type="PROSITE" id="PS50088">
    <property type="entry name" value="ANK_REPEAT"/>
    <property type="match status" value="3"/>
</dbReference>
<dbReference type="InterPro" id="IPR002110">
    <property type="entry name" value="Ankyrin_rpt"/>
</dbReference>
<dbReference type="InterPro" id="IPR036770">
    <property type="entry name" value="Ankyrin_rpt-contain_sf"/>
</dbReference>
<dbReference type="PROSITE" id="PS50297">
    <property type="entry name" value="ANK_REP_REGION"/>
    <property type="match status" value="3"/>
</dbReference>
<evidence type="ECO:0000256" key="1">
    <source>
        <dbReference type="ARBA" id="ARBA00005949"/>
    </source>
</evidence>
<dbReference type="Pfam" id="PF12796">
    <property type="entry name" value="Ank_2"/>
    <property type="match status" value="1"/>
</dbReference>
<keyword evidence="3 4" id="KW-0040">ANK repeat</keyword>
<dbReference type="KEGG" id="apro:F751_1275"/>
<accession>A0A087SMZ8</accession>
<feature type="repeat" description="ANK" evidence="4">
    <location>
        <begin position="158"/>
        <end position="190"/>
    </location>
</feature>
<gene>
    <name evidence="7" type="ORF">F751_1275</name>
    <name evidence="6" type="ORF">g.1603</name>
</gene>
<dbReference type="GO" id="GO:0045732">
    <property type="term" value="P:positive regulation of protein catabolic process"/>
    <property type="evidence" value="ECO:0007669"/>
    <property type="project" value="TreeGrafter"/>
</dbReference>
<name>A0A087SMZ8_AUXPR</name>
<dbReference type="PANTHER" id="PTHR24136">
    <property type="entry name" value="SOWAH (DROSOPHILA) HOMOLOG"/>
    <property type="match status" value="1"/>
</dbReference>
<reference evidence="6" key="2">
    <citation type="submission" date="2015-08" db="EMBL/GenBank/DDBJ databases">
        <authorList>
            <person name="Babu N.S."/>
            <person name="Beckwith C.J."/>
            <person name="Beseler K.G."/>
            <person name="Brison A."/>
            <person name="Carone J.V."/>
            <person name="Caskin T.P."/>
            <person name="Diamond M."/>
            <person name="Durham M.E."/>
            <person name="Foxe J.M."/>
            <person name="Go M."/>
            <person name="Henderson B.A."/>
            <person name="Jones I.B."/>
            <person name="McGettigan J.A."/>
            <person name="Micheletti S.J."/>
            <person name="Nasrallah M.E."/>
            <person name="Ortiz D."/>
            <person name="Piller C.R."/>
            <person name="Privatt S.R."/>
            <person name="Schneider S.L."/>
            <person name="Sharp S."/>
            <person name="Smith T.C."/>
            <person name="Stanton J.D."/>
            <person name="Ullery H.E."/>
            <person name="Wilson R.J."/>
            <person name="Serrano M.G."/>
            <person name="Buck G."/>
            <person name="Lee V."/>
            <person name="Wang Y."/>
            <person name="Carvalho R."/>
            <person name="Voegtly L."/>
            <person name="Shi R."/>
            <person name="Duckworth R."/>
            <person name="Johnson A."/>
            <person name="Loviza R."/>
            <person name="Walstead R."/>
            <person name="Shah Z."/>
            <person name="Kiflezghi M."/>
            <person name="Wade K."/>
            <person name="Ball S.L."/>
            <person name="Bradley K.W."/>
            <person name="Asai D.J."/>
            <person name="Bowman C.A."/>
            <person name="Russell D.A."/>
            <person name="Pope W.H."/>
            <person name="Jacobs-Sera D."/>
            <person name="Hendrix R.W."/>
            <person name="Hatfull G.F."/>
        </authorList>
    </citation>
    <scope>NUCLEOTIDE SEQUENCE</scope>
</reference>
<keyword evidence="2" id="KW-0677">Repeat</keyword>
<dbReference type="RefSeq" id="XP_011400069.1">
    <property type="nucleotide sequence ID" value="XM_011401767.1"/>
</dbReference>
<feature type="compositionally biased region" description="Pro residues" evidence="5">
    <location>
        <begin position="7"/>
        <end position="16"/>
    </location>
</feature>
<dbReference type="SMART" id="SM00248">
    <property type="entry name" value="ANK"/>
    <property type="match status" value="3"/>
</dbReference>
<dbReference type="OrthoDB" id="509238at2759"/>
<dbReference type="InterPro" id="IPR051573">
    <property type="entry name" value="Ankyrin-SOCS_box_domain"/>
</dbReference>
<dbReference type="Gene3D" id="1.25.40.20">
    <property type="entry name" value="Ankyrin repeat-containing domain"/>
    <property type="match status" value="2"/>
</dbReference>
<dbReference type="EMBL" id="GDKF01001414">
    <property type="protein sequence ID" value="JAT77208.1"/>
    <property type="molecule type" value="Transcribed_RNA"/>
</dbReference>
<sequence>MGRPLPQGTPPAPGAPGPQHASSSDEEGESDEGWQVYSGSETEDETDNEGAEGATERQQLSDAINRGDAAALLALLEDEAVAACLNDPNREGDTPLHLASLYGQAECVRVLLEAGADAGVRDPDASTPLHDAAAGGYTEVVRLLLASDPCLAASRDDDGDTPLHNAARGSHAACAELLLGAGADPRATNHALETPVQMTEEGTLCREVLVAAEEGLQAGGAPTTA</sequence>